<gene>
    <name evidence="1" type="ORF">QTN47_16025</name>
</gene>
<accession>A0ABV3ZGI9</accession>
<organism evidence="1 2">
    <name type="scientific">Danxiaibacter flavus</name>
    <dbReference type="NCBI Taxonomy" id="3049108"/>
    <lineage>
        <taxon>Bacteria</taxon>
        <taxon>Pseudomonadati</taxon>
        <taxon>Bacteroidota</taxon>
        <taxon>Chitinophagia</taxon>
        <taxon>Chitinophagales</taxon>
        <taxon>Chitinophagaceae</taxon>
        <taxon>Danxiaibacter</taxon>
    </lineage>
</organism>
<evidence type="ECO:0000313" key="1">
    <source>
        <dbReference type="EMBL" id="MEX6689016.1"/>
    </source>
</evidence>
<sequence length="72" mass="8616">MKISVEYLKDNKGNPNAVKLPLVEWEKLLLRLRKYEQTLKIRSDLKEAFEEVALLKRTRSKKQTLKEFLNEL</sequence>
<protein>
    <submittedName>
        <fullName evidence="1">Uncharacterized protein</fullName>
    </submittedName>
</protein>
<reference evidence="1 2" key="1">
    <citation type="submission" date="2023-07" db="EMBL/GenBank/DDBJ databases">
        <authorList>
            <person name="Lian W.-H."/>
        </authorList>
    </citation>
    <scope>NUCLEOTIDE SEQUENCE [LARGE SCALE GENOMIC DNA]</scope>
    <source>
        <strain evidence="1 2">SYSU DXS3180</strain>
    </source>
</reference>
<keyword evidence="2" id="KW-1185">Reference proteome</keyword>
<comment type="caution">
    <text evidence="1">The sequence shown here is derived from an EMBL/GenBank/DDBJ whole genome shotgun (WGS) entry which is preliminary data.</text>
</comment>
<proteinExistence type="predicted"/>
<dbReference type="RefSeq" id="WP_369330424.1">
    <property type="nucleotide sequence ID" value="NZ_JAULBC010000005.1"/>
</dbReference>
<dbReference type="Proteomes" id="UP001560573">
    <property type="component" value="Unassembled WGS sequence"/>
</dbReference>
<dbReference type="EMBL" id="JAULBC010000005">
    <property type="protein sequence ID" value="MEX6689016.1"/>
    <property type="molecule type" value="Genomic_DNA"/>
</dbReference>
<name>A0ABV3ZGI9_9BACT</name>
<evidence type="ECO:0000313" key="2">
    <source>
        <dbReference type="Proteomes" id="UP001560573"/>
    </source>
</evidence>